<accession>L8JIF0</accession>
<dbReference type="InterPro" id="IPR053946">
    <property type="entry name" value="YscD_ppl_3rd"/>
</dbReference>
<dbReference type="Pfam" id="PF16697">
    <property type="entry name" value="Yop-YscD_cpl"/>
    <property type="match status" value="1"/>
</dbReference>
<sequence>MTIWKLKILSGSHSGAEMTTEQTGILLGADRSQADCVLSDCGFAPVVCQLTLTDENQVMRLLVDQPWYLDGKRQKASLARIKPYQVIQVCGVAFAIGPAEELWPVLSVPTIRQRRVPWLGLALSGVLVMGSLSASLVMSSKYSRTKRPTAEQLLVGLEYDTVELKPLNDRWVLSGYVKDKPSLQELQESLTESGQPIEWRVYRTDSVLGAVMTWLDEHGLARLDVEVDTHGVGHIRGVLKDSFDNKLLSESLLADVPGLRRIEWQTVRISELISWLQQGLSKHRLNRLMVAETDGHIYLTGKLDDEGKTRLSVMLKQASDLFGKQLPVTYQAFLLPDSKLPSIRAVSLSRTPYVVMSDGQKYLTNAVIGDGYVIREITAEGIAIARQGKQWWLPTGG</sequence>
<dbReference type="Pfam" id="PF23893">
    <property type="entry name" value="Y4YQ_C"/>
    <property type="match status" value="1"/>
</dbReference>
<dbReference type="OrthoDB" id="5620712at2"/>
<feature type="domain" description="YscD/Y4YQ C-terminal" evidence="4">
    <location>
        <begin position="343"/>
        <end position="390"/>
    </location>
</feature>
<protein>
    <submittedName>
        <fullName evidence="5">Type III secretion inner membrane protein</fullName>
    </submittedName>
</protein>
<evidence type="ECO:0000259" key="2">
    <source>
        <dbReference type="Pfam" id="PF16697"/>
    </source>
</evidence>
<keyword evidence="1" id="KW-1133">Transmembrane helix</keyword>
<comment type="caution">
    <text evidence="5">The sequence shown here is derived from an EMBL/GenBank/DDBJ whole genome shotgun (WGS) entry which is preliminary data.</text>
</comment>
<dbReference type="Proteomes" id="UP000011134">
    <property type="component" value="Unassembled WGS sequence"/>
</dbReference>
<dbReference type="InterPro" id="IPR012843">
    <property type="entry name" value="YscD"/>
</dbReference>
<dbReference type="Pfam" id="PF21934">
    <property type="entry name" value="Yop-YscD_ppl_3rd"/>
    <property type="match status" value="1"/>
</dbReference>
<dbReference type="Gene3D" id="2.60.200.20">
    <property type="match status" value="1"/>
</dbReference>
<evidence type="ECO:0000313" key="5">
    <source>
        <dbReference type="EMBL" id="ELR67239.1"/>
    </source>
</evidence>
<reference evidence="5 6" key="1">
    <citation type="submission" date="2012-12" db="EMBL/GenBank/DDBJ databases">
        <title>Genome Assembly of Photobacterium sp. AK15.</title>
        <authorList>
            <person name="Khatri I."/>
            <person name="Vaidya B."/>
            <person name="Srinivas T.N.R."/>
            <person name="Subramanian S."/>
            <person name="Pinnaka A."/>
        </authorList>
    </citation>
    <scope>NUCLEOTIDE SEQUENCE [LARGE SCALE GENOMIC DNA]</scope>
    <source>
        <strain evidence="5 6">AK15</strain>
    </source>
</reference>
<evidence type="ECO:0000259" key="3">
    <source>
        <dbReference type="Pfam" id="PF21934"/>
    </source>
</evidence>
<dbReference type="NCBIfam" id="TIGR02500">
    <property type="entry name" value="type_III_yscD"/>
    <property type="match status" value="1"/>
</dbReference>
<evidence type="ECO:0000313" key="6">
    <source>
        <dbReference type="Proteomes" id="UP000011134"/>
    </source>
</evidence>
<dbReference type="EMBL" id="AMZO01000003">
    <property type="protein sequence ID" value="ELR67239.1"/>
    <property type="molecule type" value="Genomic_DNA"/>
</dbReference>
<evidence type="ECO:0000256" key="1">
    <source>
        <dbReference type="SAM" id="Phobius"/>
    </source>
</evidence>
<proteinExistence type="predicted"/>
<name>L8JIF0_9GAMM</name>
<feature type="domain" description="YscD-like Bon-like" evidence="3">
    <location>
        <begin position="273"/>
        <end position="331"/>
    </location>
</feature>
<dbReference type="RefSeq" id="WP_007462692.1">
    <property type="nucleotide sequence ID" value="NZ_AMZO01000003.1"/>
</dbReference>
<feature type="domain" description="YscD cytoplasmic" evidence="2">
    <location>
        <begin position="7"/>
        <end position="98"/>
    </location>
</feature>
<keyword evidence="1" id="KW-0812">Transmembrane</keyword>
<dbReference type="InterPro" id="IPR032030">
    <property type="entry name" value="YscD_cytoplasmic_dom"/>
</dbReference>
<keyword evidence="6" id="KW-1185">Reference proteome</keyword>
<feature type="transmembrane region" description="Helical" evidence="1">
    <location>
        <begin position="118"/>
        <end position="138"/>
    </location>
</feature>
<dbReference type="AlphaFoldDB" id="L8JIF0"/>
<dbReference type="PATRIC" id="fig|1056511.3.peg.810"/>
<dbReference type="InterPro" id="IPR057770">
    <property type="entry name" value="YscD/Y4YQ_C"/>
</dbReference>
<gene>
    <name evidence="5" type="ORF">C942_02748</name>
</gene>
<evidence type="ECO:0000259" key="4">
    <source>
        <dbReference type="Pfam" id="PF23893"/>
    </source>
</evidence>
<organism evidence="5 6">
    <name type="scientific">Photobacterium marinum</name>
    <dbReference type="NCBI Taxonomy" id="1056511"/>
    <lineage>
        <taxon>Bacteria</taxon>
        <taxon>Pseudomonadati</taxon>
        <taxon>Pseudomonadota</taxon>
        <taxon>Gammaproteobacteria</taxon>
        <taxon>Vibrionales</taxon>
        <taxon>Vibrionaceae</taxon>
        <taxon>Photobacterium</taxon>
    </lineage>
</organism>
<keyword evidence="1" id="KW-0472">Membrane</keyword>